<accession>A0A318RKU5</accession>
<keyword evidence="3" id="KW-1185">Reference proteome</keyword>
<evidence type="ECO:0000256" key="1">
    <source>
        <dbReference type="SAM" id="MobiDB-lite"/>
    </source>
</evidence>
<feature type="region of interest" description="Disordered" evidence="1">
    <location>
        <begin position="1"/>
        <end position="48"/>
    </location>
</feature>
<gene>
    <name evidence="2" type="ORF">DFR67_1308</name>
</gene>
<evidence type="ECO:0000313" key="3">
    <source>
        <dbReference type="Proteomes" id="UP000247591"/>
    </source>
</evidence>
<comment type="caution">
    <text evidence="2">The sequence shown here is derived from an EMBL/GenBank/DDBJ whole genome shotgun (WGS) entry which is preliminary data.</text>
</comment>
<proteinExistence type="predicted"/>
<sequence>MWAAAERGQPLTVWSARMPTATRTGALVRRVGGSQPNRSDYDRRTDRR</sequence>
<protein>
    <submittedName>
        <fullName evidence="2">Uncharacterized protein</fullName>
    </submittedName>
</protein>
<dbReference type="Proteomes" id="UP000247591">
    <property type="component" value="Unassembled WGS sequence"/>
</dbReference>
<name>A0A318RKU5_WILLI</name>
<organism evidence="2 3">
    <name type="scientific">Williamsia limnetica</name>
    <dbReference type="NCBI Taxonomy" id="882452"/>
    <lineage>
        <taxon>Bacteria</taxon>
        <taxon>Bacillati</taxon>
        <taxon>Actinomycetota</taxon>
        <taxon>Actinomycetes</taxon>
        <taxon>Mycobacteriales</taxon>
        <taxon>Nocardiaceae</taxon>
        <taxon>Williamsia</taxon>
    </lineage>
</organism>
<reference evidence="2 3" key="1">
    <citation type="submission" date="2018-06" db="EMBL/GenBank/DDBJ databases">
        <title>Genomic Encyclopedia of Type Strains, Phase IV (KMG-IV): sequencing the most valuable type-strain genomes for metagenomic binning, comparative biology and taxonomic classification.</title>
        <authorList>
            <person name="Goeker M."/>
        </authorList>
    </citation>
    <scope>NUCLEOTIDE SEQUENCE [LARGE SCALE GENOMIC DNA]</scope>
    <source>
        <strain evidence="2 3">DSM 45521</strain>
    </source>
</reference>
<feature type="compositionally biased region" description="Basic and acidic residues" evidence="1">
    <location>
        <begin position="39"/>
        <end position="48"/>
    </location>
</feature>
<dbReference type="EMBL" id="QJSP01000030">
    <property type="protein sequence ID" value="PYE11800.1"/>
    <property type="molecule type" value="Genomic_DNA"/>
</dbReference>
<evidence type="ECO:0000313" key="2">
    <source>
        <dbReference type="EMBL" id="PYE11800.1"/>
    </source>
</evidence>
<dbReference type="AlphaFoldDB" id="A0A318RKU5"/>